<dbReference type="FunFam" id="3.30.2080.10:FF:000012">
    <property type="entry name" value="Uncharacterized protein"/>
    <property type="match status" value="1"/>
</dbReference>
<dbReference type="PANTHER" id="PTHR12143">
    <property type="entry name" value="PEPTIDE N-GLYCANASE PNGASE -RELATED"/>
    <property type="match status" value="1"/>
</dbReference>
<dbReference type="GO" id="GO:0006516">
    <property type="term" value="P:glycoprotein catabolic process"/>
    <property type="evidence" value="ECO:0007669"/>
    <property type="project" value="TreeGrafter"/>
</dbReference>
<dbReference type="AlphaFoldDB" id="A0A6A5XA02"/>
<feature type="domain" description="Glycosyl hydrolase family 92 N-terminal" evidence="3">
    <location>
        <begin position="34"/>
        <end position="307"/>
    </location>
</feature>
<dbReference type="InterPro" id="IPR012939">
    <property type="entry name" value="Glyco_hydro_92"/>
</dbReference>
<dbReference type="OrthoDB" id="449263at2759"/>
<keyword evidence="5" id="KW-1185">Reference proteome</keyword>
<evidence type="ECO:0000256" key="1">
    <source>
        <dbReference type="SAM" id="SignalP"/>
    </source>
</evidence>
<organism evidence="4 5">
    <name type="scientific">Aaosphaeria arxii CBS 175.79</name>
    <dbReference type="NCBI Taxonomy" id="1450172"/>
    <lineage>
        <taxon>Eukaryota</taxon>
        <taxon>Fungi</taxon>
        <taxon>Dikarya</taxon>
        <taxon>Ascomycota</taxon>
        <taxon>Pezizomycotina</taxon>
        <taxon>Dothideomycetes</taxon>
        <taxon>Pleosporomycetidae</taxon>
        <taxon>Pleosporales</taxon>
        <taxon>Pleosporales incertae sedis</taxon>
        <taxon>Aaosphaeria</taxon>
    </lineage>
</organism>
<keyword evidence="1" id="KW-0732">Signal</keyword>
<evidence type="ECO:0000259" key="3">
    <source>
        <dbReference type="Pfam" id="PF17678"/>
    </source>
</evidence>
<dbReference type="Proteomes" id="UP000799778">
    <property type="component" value="Unassembled WGS sequence"/>
</dbReference>
<dbReference type="Gene3D" id="1.20.1610.10">
    <property type="entry name" value="alpha-1,2-mannosidases domains"/>
    <property type="match status" value="1"/>
</dbReference>
<dbReference type="SUPFAM" id="SSF48208">
    <property type="entry name" value="Six-hairpin glycosidases"/>
    <property type="match status" value="1"/>
</dbReference>
<reference evidence="4" key="1">
    <citation type="journal article" date="2020" name="Stud. Mycol.">
        <title>101 Dothideomycetes genomes: a test case for predicting lifestyles and emergence of pathogens.</title>
        <authorList>
            <person name="Haridas S."/>
            <person name="Albert R."/>
            <person name="Binder M."/>
            <person name="Bloem J."/>
            <person name="Labutti K."/>
            <person name="Salamov A."/>
            <person name="Andreopoulos B."/>
            <person name="Baker S."/>
            <person name="Barry K."/>
            <person name="Bills G."/>
            <person name="Bluhm B."/>
            <person name="Cannon C."/>
            <person name="Castanera R."/>
            <person name="Culley D."/>
            <person name="Daum C."/>
            <person name="Ezra D."/>
            <person name="Gonzalez J."/>
            <person name="Henrissat B."/>
            <person name="Kuo A."/>
            <person name="Liang C."/>
            <person name="Lipzen A."/>
            <person name="Lutzoni F."/>
            <person name="Magnuson J."/>
            <person name="Mondo S."/>
            <person name="Nolan M."/>
            <person name="Ohm R."/>
            <person name="Pangilinan J."/>
            <person name="Park H.-J."/>
            <person name="Ramirez L."/>
            <person name="Alfaro M."/>
            <person name="Sun H."/>
            <person name="Tritt A."/>
            <person name="Yoshinaga Y."/>
            <person name="Zwiers L.-H."/>
            <person name="Turgeon B."/>
            <person name="Goodwin S."/>
            <person name="Spatafora J."/>
            <person name="Crous P."/>
            <person name="Grigoriev I."/>
        </authorList>
    </citation>
    <scope>NUCLEOTIDE SEQUENCE</scope>
    <source>
        <strain evidence="4">CBS 175.79</strain>
    </source>
</reference>
<accession>A0A6A5XA02</accession>
<protein>
    <submittedName>
        <fullName evidence="4">Glycoside hydrolase family 92 protein</fullName>
    </submittedName>
</protein>
<feature type="chain" id="PRO_5025595314" evidence="1">
    <location>
        <begin position="27"/>
        <end position="826"/>
    </location>
</feature>
<keyword evidence="4" id="KW-0378">Hydrolase</keyword>
<dbReference type="Gene3D" id="1.20.1050.60">
    <property type="entry name" value="alpha-1,2-mannosidase"/>
    <property type="match status" value="1"/>
</dbReference>
<dbReference type="GO" id="GO:0005634">
    <property type="term" value="C:nucleus"/>
    <property type="evidence" value="ECO:0007669"/>
    <property type="project" value="TreeGrafter"/>
</dbReference>
<dbReference type="InterPro" id="IPR050883">
    <property type="entry name" value="PNGase"/>
</dbReference>
<dbReference type="InterPro" id="IPR041371">
    <property type="entry name" value="GH92_N"/>
</dbReference>
<dbReference type="RefSeq" id="XP_033377936.1">
    <property type="nucleotide sequence ID" value="XM_033529494.1"/>
</dbReference>
<name>A0A6A5XA02_9PLEO</name>
<feature type="domain" description="Glycosyl hydrolase family 92" evidence="2">
    <location>
        <begin position="313"/>
        <end position="801"/>
    </location>
</feature>
<evidence type="ECO:0000313" key="5">
    <source>
        <dbReference type="Proteomes" id="UP000799778"/>
    </source>
</evidence>
<dbReference type="GO" id="GO:0005975">
    <property type="term" value="P:carbohydrate metabolic process"/>
    <property type="evidence" value="ECO:0007669"/>
    <property type="project" value="InterPro"/>
</dbReference>
<sequence length="826" mass="91884">MEHIAMPSLRIATIFLTAAAVQCIAAQDVDYSQYVNPFIGSEGAIEGYAYGGGDVFVGSALPFGMVKLGLDSFEIPVNQSALNGGWTPKGKVTGISMMHQSGTGGGPKYGYPAQMPLASLEGVNLLDNLTYWQDRDGDDVASVGYFKTHFESGVTVELAATRHAGLHHYTYPSSEKHVLVDFSHYLPHPTRAWDSQFYAGGEIEIQPNSSTYSGYTSIGGGWNLGAPVTVYVCGEFDSIPDSARAFSGKNTFPVSRHFRSFDNATTPEPTFRGTSARSGPINDRVGAIFSWNGTDDNQEIKSRVGISLMSVAQACAYKNQEIPDWNSEVVAQAARDEWNRDVFSKIRVDTSEKANKTRLALLYSSLYFMHLIPSERINENPLWESEEPCWDDFYTMWDLFRNQVSLWHLIQPSYYESMIRSLIDIWRNEGFLPDGRSGNYNGLVQGGSNVDNVLADAYVKGLRGAINWTDGYAAVKKNAEVQPYFDQNPVDERGSLKDGRSALSDWISLGYVSTDRKSRAVSKTVEYALNDFAISQIAAGESQGDVDKYLKRSGGWQLSWDPTATSRNFTGFVMPRYANGSFHTDYDITDCGDCNWSDESYEGTSFEYSFVIPHDMERVMELMGGPQHFESRLDYVFQPNTSGVDLGVNGLGITTINNVANEPDFQTPYLYNYLNKQWKSVERSRQLATDFYFNTSQGIPGNSDAGALNCWLVWQMLGLYPVVTTPVYLIESPWFEDINITVNHNHTLRIRAEGLDDGDGKQSYYVQSVNINGQAWDKNWFNHEDAGGIMTEGGEILFHLGTEQKVWESGEVPPSPGHQVIDVGGY</sequence>
<dbReference type="GO" id="GO:0030246">
    <property type="term" value="F:carbohydrate binding"/>
    <property type="evidence" value="ECO:0007669"/>
    <property type="project" value="InterPro"/>
</dbReference>
<gene>
    <name evidence="4" type="ORF">BU24DRAFT_428493</name>
</gene>
<dbReference type="Pfam" id="PF17678">
    <property type="entry name" value="Glyco_hydro_92N"/>
    <property type="match status" value="1"/>
</dbReference>
<dbReference type="InterPro" id="IPR008928">
    <property type="entry name" value="6-hairpin_glycosidase_sf"/>
</dbReference>
<dbReference type="Gene3D" id="3.30.2080.10">
    <property type="entry name" value="GH92 mannosidase domain"/>
    <property type="match status" value="1"/>
</dbReference>
<evidence type="ECO:0000259" key="2">
    <source>
        <dbReference type="Pfam" id="PF07971"/>
    </source>
</evidence>
<dbReference type="Pfam" id="PF07971">
    <property type="entry name" value="Glyco_hydro_92"/>
    <property type="match status" value="1"/>
</dbReference>
<dbReference type="GO" id="GO:0005829">
    <property type="term" value="C:cytosol"/>
    <property type="evidence" value="ECO:0007669"/>
    <property type="project" value="TreeGrafter"/>
</dbReference>
<dbReference type="GeneID" id="54286891"/>
<dbReference type="EMBL" id="ML978078">
    <property type="protein sequence ID" value="KAF2009597.1"/>
    <property type="molecule type" value="Genomic_DNA"/>
</dbReference>
<dbReference type="GO" id="GO:0000224">
    <property type="term" value="F:peptide-N4-(N-acetyl-beta-glucosaminyl)asparagine amidase activity"/>
    <property type="evidence" value="ECO:0007669"/>
    <property type="project" value="TreeGrafter"/>
</dbReference>
<dbReference type="PANTHER" id="PTHR12143:SF27">
    <property type="entry name" value="ALPHA-1,2-MANNOSIDASE FAMILY PROTEIN (AFU_ORTHOLOGUE AFUA_5G10520)"/>
    <property type="match status" value="1"/>
</dbReference>
<dbReference type="FunFam" id="2.70.98.10:FF:000028">
    <property type="entry name" value="Alpha-1,2-mannosidase family protein (AFU_orthologue AFUA_5G10520)"/>
    <property type="match status" value="1"/>
</dbReference>
<dbReference type="InterPro" id="IPR005887">
    <property type="entry name" value="GH92_a_mannosidase_put"/>
</dbReference>
<dbReference type="FunFam" id="1.20.1050.60:FF:000002">
    <property type="entry name" value="Glycosyl hydrolase family 92"/>
    <property type="match status" value="1"/>
</dbReference>
<evidence type="ECO:0000313" key="4">
    <source>
        <dbReference type="EMBL" id="KAF2009597.1"/>
    </source>
</evidence>
<dbReference type="NCBIfam" id="TIGR01180">
    <property type="entry name" value="aman2_put"/>
    <property type="match status" value="1"/>
</dbReference>
<proteinExistence type="predicted"/>
<dbReference type="InterPro" id="IPR014718">
    <property type="entry name" value="GH-type_carb-bd"/>
</dbReference>
<feature type="signal peptide" evidence="1">
    <location>
        <begin position="1"/>
        <end position="26"/>
    </location>
</feature>
<dbReference type="Gene3D" id="2.70.98.10">
    <property type="match status" value="1"/>
</dbReference>